<dbReference type="VEuPathDB" id="TrichDB:TVAGG3_0973900"/>
<organism evidence="1 2">
    <name type="scientific">Trichomonas vaginalis (strain ATCC PRA-98 / G3)</name>
    <dbReference type="NCBI Taxonomy" id="412133"/>
    <lineage>
        <taxon>Eukaryota</taxon>
        <taxon>Metamonada</taxon>
        <taxon>Parabasalia</taxon>
        <taxon>Trichomonadida</taxon>
        <taxon>Trichomonadidae</taxon>
        <taxon>Trichomonas</taxon>
    </lineage>
</organism>
<dbReference type="KEGG" id="tva:4769106"/>
<reference evidence="1" key="2">
    <citation type="journal article" date="2007" name="Science">
        <title>Draft genome sequence of the sexually transmitted pathogen Trichomonas vaginalis.</title>
        <authorList>
            <person name="Carlton J.M."/>
            <person name="Hirt R.P."/>
            <person name="Silva J.C."/>
            <person name="Delcher A.L."/>
            <person name="Schatz M."/>
            <person name="Zhao Q."/>
            <person name="Wortman J.R."/>
            <person name="Bidwell S.L."/>
            <person name="Alsmark U.C.M."/>
            <person name="Besteiro S."/>
            <person name="Sicheritz-Ponten T."/>
            <person name="Noel C.J."/>
            <person name="Dacks J.B."/>
            <person name="Foster P.G."/>
            <person name="Simillion C."/>
            <person name="Van de Peer Y."/>
            <person name="Miranda-Saavedra D."/>
            <person name="Barton G.J."/>
            <person name="Westrop G.D."/>
            <person name="Mueller S."/>
            <person name="Dessi D."/>
            <person name="Fiori P.L."/>
            <person name="Ren Q."/>
            <person name="Paulsen I."/>
            <person name="Zhang H."/>
            <person name="Bastida-Corcuera F.D."/>
            <person name="Simoes-Barbosa A."/>
            <person name="Brown M.T."/>
            <person name="Hayes R.D."/>
            <person name="Mukherjee M."/>
            <person name="Okumura C.Y."/>
            <person name="Schneider R."/>
            <person name="Smith A.J."/>
            <person name="Vanacova S."/>
            <person name="Villalvazo M."/>
            <person name="Haas B.J."/>
            <person name="Pertea M."/>
            <person name="Feldblyum T.V."/>
            <person name="Utterback T.R."/>
            <person name="Shu C.L."/>
            <person name="Osoegawa K."/>
            <person name="de Jong P.J."/>
            <person name="Hrdy I."/>
            <person name="Horvathova L."/>
            <person name="Zubacova Z."/>
            <person name="Dolezal P."/>
            <person name="Malik S.B."/>
            <person name="Logsdon J.M. Jr."/>
            <person name="Henze K."/>
            <person name="Gupta A."/>
            <person name="Wang C.C."/>
            <person name="Dunne R.L."/>
            <person name="Upcroft J.A."/>
            <person name="Upcroft P."/>
            <person name="White O."/>
            <person name="Salzberg S.L."/>
            <person name="Tang P."/>
            <person name="Chiu C.-H."/>
            <person name="Lee Y.-S."/>
            <person name="Embley T.M."/>
            <person name="Coombs G.H."/>
            <person name="Mottram J.C."/>
            <person name="Tachezy J."/>
            <person name="Fraser-Liggett C.M."/>
            <person name="Johnson P.J."/>
        </authorList>
    </citation>
    <scope>NUCLEOTIDE SEQUENCE [LARGE SCALE GENOMIC DNA]</scope>
    <source>
        <strain evidence="1">G3</strain>
    </source>
</reference>
<evidence type="ECO:0000313" key="1">
    <source>
        <dbReference type="EMBL" id="EAY11154.1"/>
    </source>
</evidence>
<gene>
    <name evidence="1" type="ORF">TVAG_498480</name>
</gene>
<name>A2E836_TRIV3</name>
<dbReference type="VEuPathDB" id="TrichDB:TVAG_498480"/>
<evidence type="ECO:0000313" key="2">
    <source>
        <dbReference type="Proteomes" id="UP000001542"/>
    </source>
</evidence>
<proteinExistence type="predicted"/>
<sequence>MDESNLLKIIEGSNSDDDAVRGTSEAQIEELLQNDPLFVLNSFLNLILANSNQSISQRMIIQLFSIVKHMTRFLSTEILMNFLNSLISNVQALFNPENGYMGQSIIPSVLCNIYSLIISLVHKFSPEATIDYNEIVSQLVQVLQPNFTIPIIAEAIEDSADLYNFNPDVLYQFIIDNESFPNAIIRLYFAIIGKIQEGKNYVELLPQILSKITDDNVLSSISYINNFCEQSSPFMEFVFLDLSNYLGNLILNQVSDQIKINCLYTISSLVTKNSSYLVNSSEFAEIFFKISISIFNDSNYQDLEDENSTSIANIHQEICHDVFLKLDMLFSNNKSNFLEFIGQNQNYLFGYLIFLSFCYNHSDIELVDQVLEENSDNINLKYACMKIYSDAVSKTNDEDSLDVFSNVIEFLNSGEDEAIVYLILKGISKRNFYSKKVNSDLEIETWDNLSHYVLEGFSNGWNEKIVEKLIFVLSACIEMNENYSIEDSLATFDQIFNEYESSDTIRAAIVKVIPRLLDHFNEEKNQQIIEQAAFAYYEVCANSLNDESINPKNIPTYMSSMLKFIKFAGNLLDDKLEYLFNSSFNAVSQELQFTEVKKDTLADLSAYYATESMITGTKYVIEKSTVDTITDYISIILSIVDKEQFKYYLVDNEYNVMNQLVNLCVNYIQADIYSIEICTKCFELLRSLYDSEIAEEKHEELLGILIECFKRICKYNFDNGILLIHILTFARDEKDQIKQNEEAKQNFMDLLINNILTTYSLAKNTIKGNLEDTQQYLYFEQFTTGENFGNAIFTFRKICSDMLIQPFQEKIIPLVMENKEVKSLYQMNITLLNFYLTLFQDDSEYEKYRGYIFDYIALLRSNKEDDDDDETVAENYSKNMCDELFTTLYSVIKYIDMRQEFVVELHQILYDLFEHSDCFVRRGDFPFCLMLIYLKYPFITEEMDISEVISFVSVDLMFFADPYKLYDLNYSHCFVFNKISLFWLENYWPFLIENHEEIHKSGEDGSLLESIFAGWGSDMDIKIKCESKRELHKKYKRFFYRLIELCMHNRSIIQNIQTFFRAEKENGKYLSKQAVNNWTSVFNLYFKKFMQEHARQ</sequence>
<accession>A2E836</accession>
<protein>
    <recommendedName>
        <fullName evidence="3">Importin N-terminal domain-containing protein</fullName>
    </recommendedName>
</protein>
<dbReference type="SUPFAM" id="SSF48371">
    <property type="entry name" value="ARM repeat"/>
    <property type="match status" value="1"/>
</dbReference>
<dbReference type="AlphaFoldDB" id="A2E836"/>
<dbReference type="InterPro" id="IPR016024">
    <property type="entry name" value="ARM-type_fold"/>
</dbReference>
<keyword evidence="2" id="KW-1185">Reference proteome</keyword>
<dbReference type="RefSeq" id="XP_001323377.1">
    <property type="nucleotide sequence ID" value="XM_001323342.1"/>
</dbReference>
<dbReference type="EMBL" id="DS113324">
    <property type="protein sequence ID" value="EAY11154.1"/>
    <property type="molecule type" value="Genomic_DNA"/>
</dbReference>
<evidence type="ECO:0008006" key="3">
    <source>
        <dbReference type="Google" id="ProtNLM"/>
    </source>
</evidence>
<dbReference type="InParanoid" id="A2E836"/>
<reference evidence="1" key="1">
    <citation type="submission" date="2006-10" db="EMBL/GenBank/DDBJ databases">
        <authorList>
            <person name="Amadeo P."/>
            <person name="Zhao Q."/>
            <person name="Wortman J."/>
            <person name="Fraser-Liggett C."/>
            <person name="Carlton J."/>
        </authorList>
    </citation>
    <scope>NUCLEOTIDE SEQUENCE</scope>
    <source>
        <strain evidence="1">G3</strain>
    </source>
</reference>
<dbReference type="Proteomes" id="UP000001542">
    <property type="component" value="Unassembled WGS sequence"/>
</dbReference>